<accession>F5GTM0</accession>
<name>F5GTM0_SIMGU</name>
<feature type="chain" id="PRO_5003322847" evidence="1">
    <location>
        <begin position="20"/>
        <end position="263"/>
    </location>
</feature>
<feature type="signal peptide" evidence="1">
    <location>
        <begin position="1"/>
        <end position="19"/>
    </location>
</feature>
<dbReference type="EMBL" id="JI626183">
    <property type="protein sequence ID" value="AEB96418.1"/>
    <property type="molecule type" value="mRNA"/>
</dbReference>
<keyword evidence="1" id="KW-0732">Signal</keyword>
<dbReference type="AlphaFoldDB" id="F5GTM0"/>
<evidence type="ECO:0000313" key="2">
    <source>
        <dbReference type="EMBL" id="AEB96418.1"/>
    </source>
</evidence>
<sequence length="263" mass="30080">MIHCSQLVLLLVGVPLVLCKNPGIPGLVFDDFDQLYTHPLADGDQPLMNVEPDKDFQAFKAKQPLEDSANKTTHIAKFINDIDMKIIVFIQKKTAEIYQYKEEAGRETQKISTTFRREGCLKDVKTRYKSVMEQKVKDGSTSCKKDLEGKLAHYDQEFEGLVATCLALQPLKVKQKFMRIYAEIYINLEKISACATDKNANEAYTCVNKMIDEIKSKLAKIEKLIEIFKGKVDKYKRLAPKCCSLLKHYLTHPEKNSYCLNNN</sequence>
<protein>
    <submittedName>
        <fullName evidence="2">Hypothetical secreted simulium-specific protein</fullName>
    </submittedName>
</protein>
<evidence type="ECO:0000256" key="1">
    <source>
        <dbReference type="SAM" id="SignalP"/>
    </source>
</evidence>
<proteinExistence type="evidence at transcript level"/>
<organism evidence="2">
    <name type="scientific">Simulium guianense</name>
    <name type="common">Black fly</name>
    <dbReference type="NCBI Taxonomy" id="445764"/>
    <lineage>
        <taxon>Eukaryota</taxon>
        <taxon>Metazoa</taxon>
        <taxon>Ecdysozoa</taxon>
        <taxon>Arthropoda</taxon>
        <taxon>Hexapoda</taxon>
        <taxon>Insecta</taxon>
        <taxon>Pterygota</taxon>
        <taxon>Neoptera</taxon>
        <taxon>Endopterygota</taxon>
        <taxon>Diptera</taxon>
        <taxon>Nematocera</taxon>
        <taxon>Chironomoidea</taxon>
        <taxon>Simuliidae</taxon>
        <taxon>Simulium</taxon>
    </lineage>
</organism>
<reference evidence="2" key="1">
    <citation type="journal article" date="2011" name="BMC Genomics">
        <title>An insight into the sialome of Simulium guianense (DIPTERA:SIMulIIDAE), the main vector of River Blindness Disease in Brazil.</title>
        <authorList>
            <person name="Chagas A.C."/>
            <person name="Calvo E."/>
            <person name="Pimenta P.F."/>
            <person name="Ribeiro J.M."/>
        </authorList>
    </citation>
    <scope>NUCLEOTIDE SEQUENCE</scope>
    <source>
        <tissue evidence="2">Salivary gland</tissue>
    </source>
</reference>